<feature type="transmembrane region" description="Helical" evidence="1">
    <location>
        <begin position="421"/>
        <end position="440"/>
    </location>
</feature>
<protein>
    <recommendedName>
        <fullName evidence="4">Glycosyltransferase RgtA/B/C/D-like domain-containing protein</fullName>
    </recommendedName>
</protein>
<feature type="transmembrane region" description="Helical" evidence="1">
    <location>
        <begin position="33"/>
        <end position="56"/>
    </location>
</feature>
<feature type="transmembrane region" description="Helical" evidence="1">
    <location>
        <begin position="68"/>
        <end position="88"/>
    </location>
</feature>
<feature type="transmembrane region" description="Helical" evidence="1">
    <location>
        <begin position="166"/>
        <end position="186"/>
    </location>
</feature>
<feature type="transmembrane region" description="Helical" evidence="1">
    <location>
        <begin position="243"/>
        <end position="268"/>
    </location>
</feature>
<keyword evidence="1" id="KW-0812">Transmembrane</keyword>
<sequence length="667" mass="74328">MKKDVMFRKFVISLLGLTIIGIGFNMWQSIVSIPVIGGSSIVLTFIGLLLIASAFAIQQEINLSKLEVLSLCLTIIAVLGWTLTNLYFAPAYGTDEVAYEQYAAQLFTQGIDPYGKNLMHALEMFQVPIQYATYTMNGNISTALAYPDLSFLFIVPFLKLGFMSQAAIYNNILFFISSMIVGYLLLPRPYKLISPIVFAGIPVLFGYMVAGINDIVFMPFLMLAAYRWTRYDGKGLWAWISPIAYGLACSVQQLPWFIAPFLLLGIYIERRHSGMSANHALIVISKYASLSLTAFCVVNLPFMLWNPGSWLSGIFTPLIQHAIPYGQGLVDLSAFFGIGGGHTNLYTDGALLVILALLVVYIIYYNKMRYLTFFIPAIALFFPARSLAEYFSNLIMVSIISAFTIEEYRQEDAKRGWNKRLVVAAAFIPAMICFGVAIFTPSPLSIKVLSFRTDGELRGVQRLNISVENNSRATLTPHFAVNYIGQMTTFWLVDEGPKTLKPKQEAIYELSAPNFGSISPVTQAFQVQAVTPKPETLSISNTVLPEQLTTHITPSYFNHGVRLGQSVHMQVQLRNHYGARVYEKGIPVSLNQIIYGESALIAGESKINNGNVGETPIVAYTDARGIASFTITDNTYQDYPIYYEAWISQSGKYPYGYSEIVSINWKK</sequence>
<feature type="transmembrane region" description="Helical" evidence="1">
    <location>
        <begin position="198"/>
        <end position="223"/>
    </location>
</feature>
<name>A0ABV5AEN7_9BACL</name>
<evidence type="ECO:0000256" key="1">
    <source>
        <dbReference type="SAM" id="Phobius"/>
    </source>
</evidence>
<keyword evidence="1" id="KW-0472">Membrane</keyword>
<feature type="transmembrane region" description="Helical" evidence="1">
    <location>
        <begin position="280"/>
        <end position="302"/>
    </location>
</feature>
<dbReference type="Proteomes" id="UP001579974">
    <property type="component" value="Unassembled WGS sequence"/>
</dbReference>
<dbReference type="RefSeq" id="WP_275474526.1">
    <property type="nucleotide sequence ID" value="NZ_CP162940.1"/>
</dbReference>
<reference evidence="2 3" key="1">
    <citation type="journal article" date="2024" name="Int. J. Mol. Sci.">
        <title>Exploration of Alicyclobacillus spp. Genome in Search of Antibiotic Resistance.</title>
        <authorList>
            <person name="Bucka-Kolendo J."/>
            <person name="Kiousi D.E."/>
            <person name="Dekowska A."/>
            <person name="Mikolajczuk-Szczyrba A."/>
            <person name="Karadedos D.M."/>
            <person name="Michael P."/>
            <person name="Galanis A."/>
            <person name="Sokolowska B."/>
        </authorList>
    </citation>
    <scope>NUCLEOTIDE SEQUENCE [LARGE SCALE GENOMIC DNA]</scope>
    <source>
        <strain evidence="2 3">KKP 3000</strain>
    </source>
</reference>
<evidence type="ECO:0000313" key="3">
    <source>
        <dbReference type="Proteomes" id="UP001579974"/>
    </source>
</evidence>
<comment type="caution">
    <text evidence="2">The sequence shown here is derived from an EMBL/GenBank/DDBJ whole genome shotgun (WGS) entry which is preliminary data.</text>
</comment>
<gene>
    <name evidence="2" type="ORF">KKP3000_004185</name>
</gene>
<proteinExistence type="predicted"/>
<feature type="transmembrane region" description="Helical" evidence="1">
    <location>
        <begin position="7"/>
        <end position="27"/>
    </location>
</feature>
<feature type="transmembrane region" description="Helical" evidence="1">
    <location>
        <begin position="345"/>
        <end position="363"/>
    </location>
</feature>
<evidence type="ECO:0008006" key="4">
    <source>
        <dbReference type="Google" id="ProtNLM"/>
    </source>
</evidence>
<evidence type="ECO:0000313" key="2">
    <source>
        <dbReference type="EMBL" id="MFB5190700.1"/>
    </source>
</evidence>
<dbReference type="EMBL" id="JBDXSU010000007">
    <property type="protein sequence ID" value="MFB5190700.1"/>
    <property type="molecule type" value="Genomic_DNA"/>
</dbReference>
<keyword evidence="1" id="KW-1133">Transmembrane helix</keyword>
<accession>A0ABV5AEN7</accession>
<keyword evidence="3" id="KW-1185">Reference proteome</keyword>
<organism evidence="2 3">
    <name type="scientific">Alicyclobacillus fastidiosus</name>
    <dbReference type="NCBI Taxonomy" id="392011"/>
    <lineage>
        <taxon>Bacteria</taxon>
        <taxon>Bacillati</taxon>
        <taxon>Bacillota</taxon>
        <taxon>Bacilli</taxon>
        <taxon>Bacillales</taxon>
        <taxon>Alicyclobacillaceae</taxon>
        <taxon>Alicyclobacillus</taxon>
    </lineage>
</organism>